<keyword evidence="1" id="KW-0472">Membrane</keyword>
<evidence type="ECO:0000256" key="1">
    <source>
        <dbReference type="SAM" id="Phobius"/>
    </source>
</evidence>
<evidence type="ECO:0008006" key="4">
    <source>
        <dbReference type="Google" id="ProtNLM"/>
    </source>
</evidence>
<gene>
    <name evidence="2" type="ORF">LEN_4633</name>
</gene>
<feature type="transmembrane region" description="Helical" evidence="1">
    <location>
        <begin position="71"/>
        <end position="89"/>
    </location>
</feature>
<keyword evidence="1" id="KW-1133">Transmembrane helix</keyword>
<accession>A0AAU9AU27</accession>
<feature type="transmembrane region" description="Helical" evidence="1">
    <location>
        <begin position="27"/>
        <end position="51"/>
    </location>
</feature>
<protein>
    <recommendedName>
        <fullName evidence="4">DUF3592 domain-containing protein</fullName>
    </recommendedName>
</protein>
<keyword evidence="1" id="KW-0812">Transmembrane</keyword>
<feature type="transmembrane region" description="Helical" evidence="1">
    <location>
        <begin position="155"/>
        <end position="175"/>
    </location>
</feature>
<dbReference type="KEGG" id="lem:LEN_4633"/>
<proteinExistence type="predicted"/>
<organism evidence="2 3">
    <name type="scientific">Lysobacter enzymogenes</name>
    <dbReference type="NCBI Taxonomy" id="69"/>
    <lineage>
        <taxon>Bacteria</taxon>
        <taxon>Pseudomonadati</taxon>
        <taxon>Pseudomonadota</taxon>
        <taxon>Gammaproteobacteria</taxon>
        <taxon>Lysobacterales</taxon>
        <taxon>Lysobacteraceae</taxon>
        <taxon>Lysobacter</taxon>
    </lineage>
</organism>
<sequence length="284" mass="30707">MSTVDPAIARRRQRLQAGAPARPGWRAWLLVAACAGLWAMFGYGVGDVATYPIATGYLAPELQPPNEVPGLLWMLFVGVFGAMILGFGVDAVLSAALGGVGGTLATFAVNLAAIALGLWRGAADRWVAPPRPGFFDPAAALPWGAGGWLSWTAQYWAPALLATLAALLAWAALAARRRHLRQQRRMRETLAQGQRTTGLVTETQHTGVEVDNEPRIRFVARFTDHLGAERWVTKTGQFDASRVPRVGDEVQVWFLREAPGDEDRIVVGFGSAEDAQIEERLAAQ</sequence>
<dbReference type="AlphaFoldDB" id="A0AAU9AU27"/>
<evidence type="ECO:0000313" key="3">
    <source>
        <dbReference type="Proteomes" id="UP000218824"/>
    </source>
</evidence>
<dbReference type="RefSeq" id="WP_096382061.1">
    <property type="nucleotide sequence ID" value="NZ_AP014940.1"/>
</dbReference>
<dbReference type="EMBL" id="AP014940">
    <property type="protein sequence ID" value="BAW00121.1"/>
    <property type="molecule type" value="Genomic_DNA"/>
</dbReference>
<dbReference type="Proteomes" id="UP000218824">
    <property type="component" value="Chromosome"/>
</dbReference>
<name>A0AAU9AU27_LYSEN</name>
<dbReference type="GeneID" id="83066408"/>
<reference evidence="2 3" key="1">
    <citation type="journal article" date="2017" name="DNA Res.">
        <title>Complete genome sequence and expression profile of the commercial lytic enzyme producer Lysobacter enzymogenes M497-1.</title>
        <authorList>
            <person name="Takami H."/>
            <person name="Toyoda A."/>
            <person name="Uchiyama I."/>
            <person name="Itoh T."/>
            <person name="Takaki Y."/>
            <person name="Arai W."/>
            <person name="Nishi S."/>
            <person name="Kawai M."/>
            <person name="Shinya K."/>
            <person name="Ikeda H."/>
        </authorList>
    </citation>
    <scope>NUCLEOTIDE SEQUENCE [LARGE SCALE GENOMIC DNA]</scope>
    <source>
        <strain evidence="2 3">M497-1</strain>
    </source>
</reference>
<feature type="transmembrane region" description="Helical" evidence="1">
    <location>
        <begin position="96"/>
        <end position="119"/>
    </location>
</feature>
<evidence type="ECO:0000313" key="2">
    <source>
        <dbReference type="EMBL" id="BAW00121.1"/>
    </source>
</evidence>